<sequence length="451" mass="51508">MKILFYVEPHGLRDSFTSHKMPFDQFRAIAREINYFGDEILQDVEARVFSNHFVSTVGFDANYEDWPFILQPTLAEQEMIEDTARMWMGQGIKDWITLMTEPQSPLTQAYVDILRRIKETEFDFDVIVCWGESMPVREAAREFGAQVAFFELASMRAPFLKSLLIDPMGVNGSASIADMEIGQLREILKPLHLRLLPMLLNEEMAIGVQNTVIPNALFHPMGQAMRAFFDRPGRKALVPLQLADDANQILYSDFDTVEAFAAATVEPLLQAGFHVILKPHPHALLRGGYVMNEQRKVIEKYRKQSEILVLEENSDPNEYLPMLKAVDLVVTNNSSVGFEALMLETPVVVMGRACYAPKGGLPSLTEAIRCFVDAELDAQFKQNRRYIATYMLACAFPLQRRLGLELVKRLKIWREHPQLEEFGWVREMLEGVAWDTWGQRDFLRKAIGVAV</sequence>
<dbReference type="EMBL" id="CP017781">
    <property type="protein sequence ID" value="AOZ68117.1"/>
    <property type="molecule type" value="Genomic_DNA"/>
</dbReference>
<reference evidence="1 2" key="1">
    <citation type="submission" date="2016-10" db="EMBL/GenBank/DDBJ databases">
        <title>Rhodobacter sp. LPB0142, isolated from sea water.</title>
        <authorList>
            <person name="Kim E."/>
            <person name="Yi H."/>
        </authorList>
    </citation>
    <scope>NUCLEOTIDE SEQUENCE [LARGE SCALE GENOMIC DNA]</scope>
    <source>
        <strain evidence="1 2">LPB0142</strain>
    </source>
</reference>
<keyword evidence="2" id="KW-1185">Reference proteome</keyword>
<evidence type="ECO:0000313" key="1">
    <source>
        <dbReference type="EMBL" id="AOZ68117.1"/>
    </source>
</evidence>
<protein>
    <recommendedName>
        <fullName evidence="3">Capsule polysaccharide biosynthesis protein</fullName>
    </recommendedName>
</protein>
<dbReference type="GO" id="GO:0015774">
    <property type="term" value="P:polysaccharide transport"/>
    <property type="evidence" value="ECO:0007669"/>
    <property type="project" value="InterPro"/>
</dbReference>
<organism evidence="1 2">
    <name type="scientific">Rhodobacter xanthinilyticus</name>
    <dbReference type="NCBI Taxonomy" id="1850250"/>
    <lineage>
        <taxon>Bacteria</taxon>
        <taxon>Pseudomonadati</taxon>
        <taxon>Pseudomonadota</taxon>
        <taxon>Alphaproteobacteria</taxon>
        <taxon>Rhodobacterales</taxon>
        <taxon>Rhodobacter group</taxon>
        <taxon>Rhodobacter</taxon>
    </lineage>
</organism>
<dbReference type="GO" id="GO:0000271">
    <property type="term" value="P:polysaccharide biosynthetic process"/>
    <property type="evidence" value="ECO:0007669"/>
    <property type="project" value="InterPro"/>
</dbReference>
<dbReference type="SUPFAM" id="SSF53756">
    <property type="entry name" value="UDP-Glycosyltransferase/glycogen phosphorylase"/>
    <property type="match status" value="1"/>
</dbReference>
<dbReference type="InterPro" id="IPR007833">
    <property type="entry name" value="Capsule_polysaccharide_synth"/>
</dbReference>
<dbReference type="RefSeq" id="WP_068766407.1">
    <property type="nucleotide sequence ID" value="NZ_CP017781.1"/>
</dbReference>
<dbReference type="AlphaFoldDB" id="A0A1D9M8E0"/>
<name>A0A1D9M8E0_9RHOB</name>
<dbReference type="Pfam" id="PF05159">
    <property type="entry name" value="Capsule_synth"/>
    <property type="match status" value="1"/>
</dbReference>
<proteinExistence type="predicted"/>
<evidence type="ECO:0000313" key="2">
    <source>
        <dbReference type="Proteomes" id="UP000176562"/>
    </source>
</evidence>
<dbReference type="InterPro" id="IPR043148">
    <property type="entry name" value="TagF_C"/>
</dbReference>
<dbReference type="STRING" id="1850250.LPB142_01330"/>
<dbReference type="Proteomes" id="UP000176562">
    <property type="component" value="Chromosome"/>
</dbReference>
<dbReference type="KEGG" id="rhp:LPB142_01330"/>
<evidence type="ECO:0008006" key="3">
    <source>
        <dbReference type="Google" id="ProtNLM"/>
    </source>
</evidence>
<dbReference type="Gene3D" id="3.40.50.12580">
    <property type="match status" value="1"/>
</dbReference>
<accession>A0A1D9M8E0</accession>
<gene>
    <name evidence="1" type="ORF">LPB142_01330</name>
</gene>